<comment type="caution">
    <text evidence="13">The sequence shown here is derived from an EMBL/GenBank/DDBJ whole genome shotgun (WGS) entry which is preliminary data.</text>
</comment>
<comment type="similarity">
    <text evidence="1 7">Belongs to the peptidase S8 family.</text>
</comment>
<dbReference type="OrthoDB" id="166054at2759"/>
<dbReference type="Gene3D" id="3.40.50.200">
    <property type="entry name" value="Peptidase S8/S53 domain"/>
    <property type="match status" value="1"/>
</dbReference>
<proteinExistence type="inferred from homology"/>
<dbReference type="AlphaFoldDB" id="A0A9N7P356"/>
<dbReference type="PANTHER" id="PTHR10795">
    <property type="entry name" value="PROPROTEIN CONVERTASE SUBTILISIN/KEXIN"/>
    <property type="match status" value="1"/>
</dbReference>
<feature type="active site" description="Charge relay system" evidence="6 7">
    <location>
        <position position="136"/>
    </location>
</feature>
<dbReference type="InterPro" id="IPR015500">
    <property type="entry name" value="Peptidase_S8_subtilisin-rel"/>
</dbReference>
<dbReference type="Pfam" id="PF17766">
    <property type="entry name" value="fn3_6"/>
    <property type="match status" value="1"/>
</dbReference>
<dbReference type="InterPro" id="IPR003137">
    <property type="entry name" value="PA_domain"/>
</dbReference>
<keyword evidence="3 8" id="KW-0732">Signal</keyword>
<dbReference type="InterPro" id="IPR037045">
    <property type="entry name" value="S8pro/Inhibitor_I9_sf"/>
</dbReference>
<evidence type="ECO:0000256" key="1">
    <source>
        <dbReference type="ARBA" id="ARBA00011073"/>
    </source>
</evidence>
<evidence type="ECO:0000259" key="10">
    <source>
        <dbReference type="Pfam" id="PF02225"/>
    </source>
</evidence>
<keyword evidence="5 7" id="KW-0720">Serine protease</keyword>
<evidence type="ECO:0000259" key="9">
    <source>
        <dbReference type="Pfam" id="PF00082"/>
    </source>
</evidence>
<dbReference type="SUPFAM" id="SSF52743">
    <property type="entry name" value="Subtilisin-like"/>
    <property type="match status" value="1"/>
</dbReference>
<reference evidence="13" key="1">
    <citation type="submission" date="2019-12" db="EMBL/GenBank/DDBJ databases">
        <authorList>
            <person name="Scholes J."/>
        </authorList>
    </citation>
    <scope>NUCLEOTIDE SEQUENCE</scope>
</reference>
<evidence type="ECO:0000256" key="2">
    <source>
        <dbReference type="ARBA" id="ARBA00022670"/>
    </source>
</evidence>
<evidence type="ECO:0000256" key="7">
    <source>
        <dbReference type="PROSITE-ProRule" id="PRU01240"/>
    </source>
</evidence>
<name>A0A9N7P356_STRHE</name>
<dbReference type="Pfam" id="PF05922">
    <property type="entry name" value="Inhibitor_I9"/>
    <property type="match status" value="1"/>
</dbReference>
<dbReference type="InterPro" id="IPR041469">
    <property type="entry name" value="Subtilisin-like_FN3"/>
</dbReference>
<dbReference type="InterPro" id="IPR036852">
    <property type="entry name" value="Peptidase_S8/S53_dom_sf"/>
</dbReference>
<accession>A0A9N7P356</accession>
<feature type="domain" description="Subtilisin-like protease fibronectin type-III" evidence="12">
    <location>
        <begin position="618"/>
        <end position="717"/>
    </location>
</feature>
<dbReference type="InterPro" id="IPR010259">
    <property type="entry name" value="S8pro/Inhibitor_I9"/>
</dbReference>
<dbReference type="CDD" id="cd02120">
    <property type="entry name" value="PA_subtilisin_like"/>
    <property type="match status" value="1"/>
</dbReference>
<dbReference type="GO" id="GO:0004252">
    <property type="term" value="F:serine-type endopeptidase activity"/>
    <property type="evidence" value="ECO:0007669"/>
    <property type="project" value="UniProtKB-UniRule"/>
</dbReference>
<dbReference type="PRINTS" id="PR00723">
    <property type="entry name" value="SUBTILISIN"/>
</dbReference>
<feature type="active site" description="Charge relay system" evidence="6 7">
    <location>
        <position position="193"/>
    </location>
</feature>
<keyword evidence="14" id="KW-1185">Reference proteome</keyword>
<evidence type="ECO:0000256" key="3">
    <source>
        <dbReference type="ARBA" id="ARBA00022729"/>
    </source>
</evidence>
<evidence type="ECO:0000256" key="4">
    <source>
        <dbReference type="ARBA" id="ARBA00022801"/>
    </source>
</evidence>
<dbReference type="EMBL" id="CACSLK010034598">
    <property type="protein sequence ID" value="CAA0842581.1"/>
    <property type="molecule type" value="Genomic_DNA"/>
</dbReference>
<evidence type="ECO:0000313" key="13">
    <source>
        <dbReference type="EMBL" id="CAA0842581.1"/>
    </source>
</evidence>
<dbReference type="Pfam" id="PF02225">
    <property type="entry name" value="PA"/>
    <property type="match status" value="1"/>
</dbReference>
<feature type="domain" description="Peptidase S8/S53" evidence="9">
    <location>
        <begin position="127"/>
        <end position="543"/>
    </location>
</feature>
<keyword evidence="4 7" id="KW-0378">Hydrolase</keyword>
<dbReference type="Gene3D" id="3.30.70.80">
    <property type="entry name" value="Peptidase S8 propeptide/proteinase inhibitor I9"/>
    <property type="match status" value="1"/>
</dbReference>
<feature type="domain" description="Inhibitor I9" evidence="11">
    <location>
        <begin position="33"/>
        <end position="103"/>
    </location>
</feature>
<dbReference type="Pfam" id="PF00082">
    <property type="entry name" value="Peptidase_S8"/>
    <property type="match status" value="1"/>
</dbReference>
<evidence type="ECO:0000259" key="12">
    <source>
        <dbReference type="Pfam" id="PF17766"/>
    </source>
</evidence>
<feature type="active site" description="Charge relay system" evidence="6 7">
    <location>
        <position position="506"/>
    </location>
</feature>
<protein>
    <submittedName>
        <fullName evidence="13">Subtilisin-like protease SBT1.2</fullName>
    </submittedName>
</protein>
<dbReference type="InterPro" id="IPR000209">
    <property type="entry name" value="Peptidase_S8/S53_dom"/>
</dbReference>
<evidence type="ECO:0000313" key="14">
    <source>
        <dbReference type="Proteomes" id="UP001153555"/>
    </source>
</evidence>
<dbReference type="GO" id="GO:0006508">
    <property type="term" value="P:proteolysis"/>
    <property type="evidence" value="ECO:0007669"/>
    <property type="project" value="UniProtKB-KW"/>
</dbReference>
<feature type="domain" description="PA" evidence="10">
    <location>
        <begin position="350"/>
        <end position="427"/>
    </location>
</feature>
<evidence type="ECO:0000259" key="11">
    <source>
        <dbReference type="Pfam" id="PF05922"/>
    </source>
</evidence>
<dbReference type="InterPro" id="IPR045051">
    <property type="entry name" value="SBT"/>
</dbReference>
<organism evidence="13 14">
    <name type="scientific">Striga hermonthica</name>
    <name type="common">Purple witchweed</name>
    <name type="synonym">Buchnera hermonthica</name>
    <dbReference type="NCBI Taxonomy" id="68872"/>
    <lineage>
        <taxon>Eukaryota</taxon>
        <taxon>Viridiplantae</taxon>
        <taxon>Streptophyta</taxon>
        <taxon>Embryophyta</taxon>
        <taxon>Tracheophyta</taxon>
        <taxon>Spermatophyta</taxon>
        <taxon>Magnoliopsida</taxon>
        <taxon>eudicotyledons</taxon>
        <taxon>Gunneridae</taxon>
        <taxon>Pentapetalae</taxon>
        <taxon>asterids</taxon>
        <taxon>lamiids</taxon>
        <taxon>Lamiales</taxon>
        <taxon>Orobanchaceae</taxon>
        <taxon>Buchnereae</taxon>
        <taxon>Striga</taxon>
    </lineage>
</organism>
<evidence type="ECO:0000256" key="5">
    <source>
        <dbReference type="ARBA" id="ARBA00022825"/>
    </source>
</evidence>
<feature type="chain" id="PRO_5040373145" evidence="8">
    <location>
        <begin position="27"/>
        <end position="725"/>
    </location>
</feature>
<dbReference type="Gene3D" id="3.50.30.30">
    <property type="match status" value="1"/>
</dbReference>
<dbReference type="Proteomes" id="UP001153555">
    <property type="component" value="Unassembled WGS sequence"/>
</dbReference>
<dbReference type="PROSITE" id="PS51892">
    <property type="entry name" value="SUBTILASE"/>
    <property type="match status" value="1"/>
</dbReference>
<evidence type="ECO:0000256" key="6">
    <source>
        <dbReference type="PIRSR" id="PIRSR615500-1"/>
    </source>
</evidence>
<dbReference type="Gene3D" id="2.60.40.2310">
    <property type="match status" value="1"/>
</dbReference>
<feature type="signal peptide" evidence="8">
    <location>
        <begin position="1"/>
        <end position="26"/>
    </location>
</feature>
<sequence length="725" mass="77431">MARPLKLSHALKIIFLFSSFLTPTLSRDHEKTTYIIHVMKNSGEAPFDSTTSYHNSFISENSLIYSYEHAMSGFSASLTSDEAKSLKNRPGVISVRPERTYLLQTTRSPTFLGLTKQIGAWKNTNLGKDIIIGVLDTGYYPDHPSFNGSKMSKPHRRWKGTCQPKSLCTNKIIGARGIIKGNAAASVLDIDGHGTHTASTAAGTFVRVDDDAIEGMASGMAPQAFLAIYRVCISNICRESDVVAGLDIAIDDGVDILSVPLASYGKGVPYYNDATAVGSFAAAGNGILVSFAAGNLGPNASTVVNDMPWSLTVGASTIDRRFLAPVKLGNGVELDGESVYQPTNFSSDNLLQLIYVDGPLVGLDVSGKIVLLEVNADNPDYQADDVKFAGGVAMILINPEAAGFTHMSNPGRSIPSTSVSFSAGQEIKDYINNESSPTATISFRGTQFGDLTAPTVSYFSSRGPSKQLSGILKPDILGPGVNIIASWSPHSLKFKGTNFKILSGTSISCSHLSGVAALVKSAHPDWSAAAVKSAIMTTADLVNAHGIPILDEKLTPANVLAIGAGQVNPNKAVDPGLVYDIAMDDYVSFLCGLGYTESQVMMITQVPANCSSTIPQWQLNYPTFSILPSIRKTFFYRTVTNVGEASSCYSVSIVKPQGVTIRVRPSKMCFTSLKQKATYQVTFQLSKNTTSWGKSGSVSHGYLIWNSGEYSVRSVIAATFTGQVN</sequence>
<keyword evidence="2 7" id="KW-0645">Protease</keyword>
<gene>
    <name evidence="13" type="ORF">SHERM_08443</name>
</gene>
<evidence type="ECO:0000256" key="8">
    <source>
        <dbReference type="SAM" id="SignalP"/>
    </source>
</evidence>